<dbReference type="InterPro" id="IPR029045">
    <property type="entry name" value="ClpP/crotonase-like_dom_sf"/>
</dbReference>
<name>A0A1G8H083_9RHOB</name>
<reference evidence="4 5" key="1">
    <citation type="submission" date="2016-10" db="EMBL/GenBank/DDBJ databases">
        <authorList>
            <person name="de Groot N.N."/>
        </authorList>
    </citation>
    <scope>NUCLEOTIDE SEQUENCE [LARGE SCALE GENOMIC DNA]</scope>
    <source>
        <strain evidence="4 5">DSM 28010</strain>
    </source>
</reference>
<dbReference type="OrthoDB" id="9795613at2"/>
<dbReference type="PANTHER" id="PTHR43602:SF1">
    <property type="entry name" value="ENOYL-COA HYDRATASE DOMAIN-CONTAINING PROTEIN 3, MITOCHONDRIAL"/>
    <property type="match status" value="1"/>
</dbReference>
<gene>
    <name evidence="4" type="ORF">SAMN05421850_101302</name>
</gene>
<dbReference type="EMBL" id="FNEB01000001">
    <property type="protein sequence ID" value="SDI00063.1"/>
    <property type="molecule type" value="Genomic_DNA"/>
</dbReference>
<dbReference type="CDD" id="cd06558">
    <property type="entry name" value="crotonase-like"/>
    <property type="match status" value="1"/>
</dbReference>
<dbReference type="Proteomes" id="UP000199340">
    <property type="component" value="Unassembled WGS sequence"/>
</dbReference>
<dbReference type="AlphaFoldDB" id="A0A1G8H083"/>
<proteinExistence type="predicted"/>
<evidence type="ECO:0000256" key="2">
    <source>
        <dbReference type="ARBA" id="ARBA00022946"/>
    </source>
</evidence>
<keyword evidence="2" id="KW-0809">Transit peptide</keyword>
<evidence type="ECO:0000313" key="4">
    <source>
        <dbReference type="EMBL" id="SDI00063.1"/>
    </source>
</evidence>
<evidence type="ECO:0000256" key="1">
    <source>
        <dbReference type="ARBA" id="ARBA00022832"/>
    </source>
</evidence>
<sequence>MNQMPQEPLVTSTVAQGVRRITLGRMPAHPLSSAMIAALRGELDAAADDTYTRVLVIEGPGHIFCAGHDLKEIAHHRADDDNGHAFLTDLFGACAQMMLRLATHPKPTIAMVDGIATAAGLQLAASCDMVFVSDRATFCLPGVRNGGFCTTPAVAVSRAVGYKQVMELALSAEPMDAGWALRTGLANRVLPPESLESAVFEFAQTLATRNPGPVRDGKAALKAHLDLPLDQAYELATEVMIGHFMDEGRLAAEIEGRTGIKI</sequence>
<accession>A0A1G8H083</accession>
<dbReference type="Gene3D" id="3.90.226.10">
    <property type="entry name" value="2-enoyl-CoA Hydratase, Chain A, domain 1"/>
    <property type="match status" value="1"/>
</dbReference>
<dbReference type="InterPro" id="IPR001753">
    <property type="entry name" value="Enoyl-CoA_hydra/iso"/>
</dbReference>
<dbReference type="GO" id="GO:0006631">
    <property type="term" value="P:fatty acid metabolic process"/>
    <property type="evidence" value="ECO:0007669"/>
    <property type="project" value="UniProtKB-KW"/>
</dbReference>
<keyword evidence="3" id="KW-0443">Lipid metabolism</keyword>
<evidence type="ECO:0000313" key="5">
    <source>
        <dbReference type="Proteomes" id="UP000199340"/>
    </source>
</evidence>
<dbReference type="PANTHER" id="PTHR43602">
    <property type="match status" value="1"/>
</dbReference>
<evidence type="ECO:0000256" key="3">
    <source>
        <dbReference type="ARBA" id="ARBA00023098"/>
    </source>
</evidence>
<dbReference type="Gene3D" id="1.10.287.2460">
    <property type="match status" value="1"/>
</dbReference>
<dbReference type="GO" id="GO:0016836">
    <property type="term" value="F:hydro-lyase activity"/>
    <property type="evidence" value="ECO:0007669"/>
    <property type="project" value="TreeGrafter"/>
</dbReference>
<dbReference type="STRING" id="490829.SAMN05421850_101302"/>
<dbReference type="RefSeq" id="WP_090025795.1">
    <property type="nucleotide sequence ID" value="NZ_FNEB01000001.1"/>
</dbReference>
<dbReference type="InterPro" id="IPR052377">
    <property type="entry name" value="Mitochondrial_ECH-domain"/>
</dbReference>
<dbReference type="Pfam" id="PF00378">
    <property type="entry name" value="ECH_1"/>
    <property type="match status" value="1"/>
</dbReference>
<dbReference type="SUPFAM" id="SSF52096">
    <property type="entry name" value="ClpP/crotonase"/>
    <property type="match status" value="1"/>
</dbReference>
<protein>
    <submittedName>
        <fullName evidence="4">Enoyl-CoA hydratase/carnithine racemase</fullName>
    </submittedName>
</protein>
<keyword evidence="5" id="KW-1185">Reference proteome</keyword>
<organism evidence="4 5">
    <name type="scientific">Lutimaribacter saemankumensis</name>
    <dbReference type="NCBI Taxonomy" id="490829"/>
    <lineage>
        <taxon>Bacteria</taxon>
        <taxon>Pseudomonadati</taxon>
        <taxon>Pseudomonadota</taxon>
        <taxon>Alphaproteobacteria</taxon>
        <taxon>Rhodobacterales</taxon>
        <taxon>Roseobacteraceae</taxon>
        <taxon>Lutimaribacter</taxon>
    </lineage>
</organism>
<keyword evidence="1" id="KW-0276">Fatty acid metabolism</keyword>